<feature type="compositionally biased region" description="Basic and acidic residues" evidence="13">
    <location>
        <begin position="599"/>
        <end position="611"/>
    </location>
</feature>
<name>A0ABM0LX03_SACKO</name>
<dbReference type="PANTHER" id="PTHR24006">
    <property type="entry name" value="UBIQUITIN CARBOXYL-TERMINAL HYDROLASE"/>
    <property type="match status" value="1"/>
</dbReference>
<keyword evidence="4" id="KW-0645">Protease</keyword>
<sequence length="637" mass="72880">CKVKVPAVKKLTVHRAPNVLTISLKRFDFHRFMGSKINKDVRYPEILDLHPYMSQKTGGPIMYRLYAVLVHHGYSCNSGHYYCYVRAPNEAWYCMNDSSITQSNIKTVLDQEAYILFYIKSNMKTTNSFKEKTAQPATQVKFTNTLPSSSLVNSVSNPTTGAIGKSIVRLKPQPVTTPKEIKPAKLFSTSESSPRPTTIPVPSKRDKIQFNITMKPKQNNQSTVRNEETKAKTSDVAATNKVLVAYTSDSDDSWDEYDETVARLSNLPTREIKQKQHHSVNSTNSDVTQVDNVEKEKTTEQSSIKIEKKTESTAKQTLNVTISPKEDNDLRGVNDEKVEKDKGMKPPNFLSPIGKTSSNVLSRMQHVAQSSPLKLTLNKVNKVNATSHAWRVSDLESQISPSLASDSSNHSLNSTGSDWQVIDKKDAPCTPKVPEYSHPGWKVTTPEEHTECKKRERITETDEEPKKYTLEDSKSPANCKHEHDNVQKMQEPESCYQSEVVTHNRNGHIKRENIDKSCENSETTVNGHNEKRMNGNEHRHKRKWKKDCVDEHDLVKRRKDNETEYDKKSTLLNGNGHHHKKHKKHKKLKKKKSKHRHSHYDDSDSDKEYRREKRKKKTKHESGEESAKEKKTHKGQY</sequence>
<evidence type="ECO:0000256" key="1">
    <source>
        <dbReference type="ARBA" id="ARBA00000707"/>
    </source>
</evidence>
<dbReference type="SUPFAM" id="SSF54001">
    <property type="entry name" value="Cysteine proteinases"/>
    <property type="match status" value="1"/>
</dbReference>
<keyword evidence="5" id="KW-0833">Ubl conjugation pathway</keyword>
<dbReference type="InterPro" id="IPR001394">
    <property type="entry name" value="Peptidase_C19_UCH"/>
</dbReference>
<evidence type="ECO:0000256" key="9">
    <source>
        <dbReference type="ARBA" id="ARBA00041300"/>
    </source>
</evidence>
<accession>A0ABM0LX03</accession>
<feature type="compositionally biased region" description="Basic and acidic residues" evidence="13">
    <location>
        <begin position="528"/>
        <end position="537"/>
    </location>
</feature>
<feature type="compositionally biased region" description="Basic and acidic residues" evidence="13">
    <location>
        <begin position="445"/>
        <end position="482"/>
    </location>
</feature>
<dbReference type="InterPro" id="IPR038765">
    <property type="entry name" value="Papain-like_cys_pep_sf"/>
</dbReference>
<dbReference type="InterPro" id="IPR050164">
    <property type="entry name" value="Peptidase_C19"/>
</dbReference>
<dbReference type="InterPro" id="IPR018200">
    <property type="entry name" value="USP_CS"/>
</dbReference>
<dbReference type="PANTHER" id="PTHR24006:SF758">
    <property type="entry name" value="UBIQUITIN CARBOXYL-TERMINAL HYDROLASE 36"/>
    <property type="match status" value="1"/>
</dbReference>
<dbReference type="GeneID" id="102803905"/>
<feature type="region of interest" description="Disordered" evidence="13">
    <location>
        <begin position="560"/>
        <end position="637"/>
    </location>
</feature>
<evidence type="ECO:0000313" key="15">
    <source>
        <dbReference type="Proteomes" id="UP000694865"/>
    </source>
</evidence>
<feature type="region of interest" description="Disordered" evidence="13">
    <location>
        <begin position="510"/>
        <end position="545"/>
    </location>
</feature>
<evidence type="ECO:0000256" key="4">
    <source>
        <dbReference type="ARBA" id="ARBA00022670"/>
    </source>
</evidence>
<comment type="catalytic activity">
    <reaction evidence="1">
        <text>Thiol-dependent hydrolysis of ester, thioester, amide, peptide and isopeptide bonds formed by the C-terminal Gly of ubiquitin (a 76-residue protein attached to proteins as an intracellular targeting signal).</text>
        <dbReference type="EC" id="3.4.19.12"/>
    </reaction>
</comment>
<keyword evidence="15" id="KW-1185">Reference proteome</keyword>
<dbReference type="RefSeq" id="XP_006812294.1">
    <property type="nucleotide sequence ID" value="XM_006812231.1"/>
</dbReference>
<protein>
    <recommendedName>
        <fullName evidence="8">Ubiquitin carboxyl-terminal hydrolase 36</fullName>
        <ecNumber evidence="3">3.4.19.12</ecNumber>
    </recommendedName>
    <alternativeName>
        <fullName evidence="11">Deubiquitinating enzyme 36</fullName>
    </alternativeName>
    <alternativeName>
        <fullName evidence="10">Protein scrawny</fullName>
    </alternativeName>
    <alternativeName>
        <fullName evidence="9">Ubiquitin thioesterase 36</fullName>
    </alternativeName>
    <alternativeName>
        <fullName evidence="12">Ubiquitin-specific-processing protease 36</fullName>
    </alternativeName>
</protein>
<evidence type="ECO:0000256" key="5">
    <source>
        <dbReference type="ARBA" id="ARBA00022786"/>
    </source>
</evidence>
<keyword evidence="6" id="KW-0378">Hydrolase</keyword>
<feature type="compositionally biased region" description="Basic and acidic residues" evidence="13">
    <location>
        <begin position="560"/>
        <end position="569"/>
    </location>
</feature>
<dbReference type="EC" id="3.4.19.12" evidence="3"/>
<keyword evidence="7" id="KW-0788">Thiol protease</keyword>
<feature type="domain" description="USP" evidence="14">
    <location>
        <begin position="1"/>
        <end position="121"/>
    </location>
</feature>
<dbReference type="PROSITE" id="PS00973">
    <property type="entry name" value="USP_2"/>
    <property type="match status" value="1"/>
</dbReference>
<evidence type="ECO:0000256" key="10">
    <source>
        <dbReference type="ARBA" id="ARBA00042154"/>
    </source>
</evidence>
<evidence type="ECO:0000256" key="13">
    <source>
        <dbReference type="SAM" id="MobiDB-lite"/>
    </source>
</evidence>
<gene>
    <name evidence="16" type="primary">LOC102803905</name>
</gene>
<evidence type="ECO:0000256" key="7">
    <source>
        <dbReference type="ARBA" id="ARBA00022807"/>
    </source>
</evidence>
<evidence type="ECO:0000259" key="14">
    <source>
        <dbReference type="PROSITE" id="PS50235"/>
    </source>
</evidence>
<feature type="compositionally biased region" description="Basic and acidic residues" evidence="13">
    <location>
        <begin position="620"/>
        <end position="629"/>
    </location>
</feature>
<feature type="region of interest" description="Disordered" evidence="13">
    <location>
        <begin position="438"/>
        <end position="482"/>
    </location>
</feature>
<evidence type="ECO:0000256" key="12">
    <source>
        <dbReference type="ARBA" id="ARBA00043009"/>
    </source>
</evidence>
<reference evidence="16" key="1">
    <citation type="submission" date="2025-08" db="UniProtKB">
        <authorList>
            <consortium name="RefSeq"/>
        </authorList>
    </citation>
    <scope>IDENTIFICATION</scope>
    <source>
        <tissue evidence="16">Testes</tissue>
    </source>
</reference>
<dbReference type="Proteomes" id="UP000694865">
    <property type="component" value="Unplaced"/>
</dbReference>
<evidence type="ECO:0000256" key="3">
    <source>
        <dbReference type="ARBA" id="ARBA00012759"/>
    </source>
</evidence>
<evidence type="ECO:0000313" key="16">
    <source>
        <dbReference type="RefSeq" id="XP_006812294.1"/>
    </source>
</evidence>
<dbReference type="Gene3D" id="3.90.70.10">
    <property type="entry name" value="Cysteine proteinases"/>
    <property type="match status" value="1"/>
</dbReference>
<feature type="non-terminal residue" evidence="16">
    <location>
        <position position="1"/>
    </location>
</feature>
<evidence type="ECO:0000256" key="6">
    <source>
        <dbReference type="ARBA" id="ARBA00022801"/>
    </source>
</evidence>
<feature type="compositionally biased region" description="Basic residues" evidence="13">
    <location>
        <begin position="576"/>
        <end position="598"/>
    </location>
</feature>
<evidence type="ECO:0000256" key="11">
    <source>
        <dbReference type="ARBA" id="ARBA00042420"/>
    </source>
</evidence>
<dbReference type="InterPro" id="IPR028889">
    <property type="entry name" value="USP"/>
</dbReference>
<organism evidence="15 16">
    <name type="scientific">Saccoglossus kowalevskii</name>
    <name type="common">Acorn worm</name>
    <dbReference type="NCBI Taxonomy" id="10224"/>
    <lineage>
        <taxon>Eukaryota</taxon>
        <taxon>Metazoa</taxon>
        <taxon>Hemichordata</taxon>
        <taxon>Enteropneusta</taxon>
        <taxon>Harrimaniidae</taxon>
        <taxon>Saccoglossus</taxon>
    </lineage>
</organism>
<evidence type="ECO:0000256" key="2">
    <source>
        <dbReference type="ARBA" id="ARBA00009085"/>
    </source>
</evidence>
<feature type="compositionally biased region" description="Basic and acidic residues" evidence="13">
    <location>
        <begin position="510"/>
        <end position="519"/>
    </location>
</feature>
<evidence type="ECO:0000256" key="8">
    <source>
        <dbReference type="ARBA" id="ARBA00039432"/>
    </source>
</evidence>
<dbReference type="PROSITE" id="PS50235">
    <property type="entry name" value="USP_3"/>
    <property type="match status" value="1"/>
</dbReference>
<dbReference type="Pfam" id="PF00443">
    <property type="entry name" value="UCH"/>
    <property type="match status" value="1"/>
</dbReference>
<proteinExistence type="inferred from homology"/>
<comment type="similarity">
    <text evidence="2">Belongs to the peptidase C19 family.</text>
</comment>